<sequence length="356" mass="40252">MRKLKVDYIRQGMMVAKNIYDKEGQILLSSGMPLRPSYIIKLKDAGINEIYVMSETEEDTIFQDVISEQTRVDAKKLVRETMGKVSIGQELQMEKVLVMVEELLEELLNQKDIMLSLSEIRSVDEYTFGHSVNVCVLSVITGIALGYPREKLKILGIGALLHDIGKTLIPLEILNKPGALTSEEYSIIKGHSRLGYEVLRKCPQISEEAAFIALTHHERYDGMGYPKGIKGEGLSEYAKIVAITDVYDAMTSDRVYKAKMKPHQAIEYLISMGNHQFDYEIVKTFTRHVASYPIGTMVMLNNGYKGIVSSIDKNFPHRPQIRYVFDPSGIRCREKSILNLAQNPSITIVDILENLE</sequence>
<name>A0A1M6JCW1_9FIRM</name>
<dbReference type="RefSeq" id="WP_110941245.1">
    <property type="nucleotide sequence ID" value="NZ_FQZV01000025.1"/>
</dbReference>
<dbReference type="GO" id="GO:0016787">
    <property type="term" value="F:hydrolase activity"/>
    <property type="evidence" value="ECO:0007669"/>
    <property type="project" value="UniProtKB-KW"/>
</dbReference>
<keyword evidence="3" id="KW-1185">Reference proteome</keyword>
<gene>
    <name evidence="2" type="ORF">SAMN02745975_02110</name>
</gene>
<evidence type="ECO:0000313" key="2">
    <source>
        <dbReference type="EMBL" id="SHJ44460.1"/>
    </source>
</evidence>
<accession>A0A1M6JCW1</accession>
<evidence type="ECO:0000259" key="1">
    <source>
        <dbReference type="PROSITE" id="PS51832"/>
    </source>
</evidence>
<proteinExistence type="predicted"/>
<dbReference type="AlphaFoldDB" id="A0A1M6JCW1"/>
<protein>
    <submittedName>
        <fullName evidence="2">Metal dependent phosphohydrolase</fullName>
    </submittedName>
</protein>
<dbReference type="Proteomes" id="UP000184536">
    <property type="component" value="Unassembled WGS sequence"/>
</dbReference>
<feature type="domain" description="HD-GYP" evidence="1">
    <location>
        <begin position="105"/>
        <end position="301"/>
    </location>
</feature>
<keyword evidence="2" id="KW-0378">Hydrolase</keyword>
<dbReference type="SUPFAM" id="SSF109604">
    <property type="entry name" value="HD-domain/PDEase-like"/>
    <property type="match status" value="1"/>
</dbReference>
<dbReference type="SMART" id="SM00471">
    <property type="entry name" value="HDc"/>
    <property type="match status" value="1"/>
</dbReference>
<dbReference type="PANTHER" id="PTHR43155">
    <property type="entry name" value="CYCLIC DI-GMP PHOSPHODIESTERASE PA4108-RELATED"/>
    <property type="match status" value="1"/>
</dbReference>
<dbReference type="OrthoDB" id="9804747at2"/>
<reference evidence="3" key="1">
    <citation type="submission" date="2016-11" db="EMBL/GenBank/DDBJ databases">
        <authorList>
            <person name="Varghese N."/>
            <person name="Submissions S."/>
        </authorList>
    </citation>
    <scope>NUCLEOTIDE SEQUENCE [LARGE SCALE GENOMIC DNA]</scope>
    <source>
        <strain evidence="3">DSM 17957</strain>
    </source>
</reference>
<dbReference type="PANTHER" id="PTHR43155:SF2">
    <property type="entry name" value="CYCLIC DI-GMP PHOSPHODIESTERASE PA4108"/>
    <property type="match status" value="1"/>
</dbReference>
<dbReference type="PROSITE" id="PS51832">
    <property type="entry name" value="HD_GYP"/>
    <property type="match status" value="1"/>
</dbReference>
<dbReference type="CDD" id="cd00077">
    <property type="entry name" value="HDc"/>
    <property type="match status" value="1"/>
</dbReference>
<organism evidence="2 3">
    <name type="scientific">Geosporobacter subterraneus DSM 17957</name>
    <dbReference type="NCBI Taxonomy" id="1121919"/>
    <lineage>
        <taxon>Bacteria</taxon>
        <taxon>Bacillati</taxon>
        <taxon>Bacillota</taxon>
        <taxon>Clostridia</taxon>
        <taxon>Peptostreptococcales</taxon>
        <taxon>Thermotaleaceae</taxon>
        <taxon>Geosporobacter</taxon>
    </lineage>
</organism>
<dbReference type="Pfam" id="PF13487">
    <property type="entry name" value="HD_5"/>
    <property type="match status" value="1"/>
</dbReference>
<dbReference type="InterPro" id="IPR037522">
    <property type="entry name" value="HD_GYP_dom"/>
</dbReference>
<dbReference type="STRING" id="1121919.SAMN02745975_02110"/>
<dbReference type="Gene3D" id="1.10.3210.10">
    <property type="entry name" value="Hypothetical protein af1432"/>
    <property type="match status" value="1"/>
</dbReference>
<evidence type="ECO:0000313" key="3">
    <source>
        <dbReference type="Proteomes" id="UP000184536"/>
    </source>
</evidence>
<dbReference type="InterPro" id="IPR003607">
    <property type="entry name" value="HD/PDEase_dom"/>
</dbReference>
<dbReference type="EMBL" id="FQZV01000025">
    <property type="protein sequence ID" value="SHJ44460.1"/>
    <property type="molecule type" value="Genomic_DNA"/>
</dbReference>